<evidence type="ECO:0000256" key="1">
    <source>
        <dbReference type="ARBA" id="ARBA00022723"/>
    </source>
</evidence>
<keyword evidence="8" id="KW-0732">Signal</keyword>
<dbReference type="EMBL" id="JAYMYQ010000011">
    <property type="protein sequence ID" value="KAK7306808.1"/>
    <property type="molecule type" value="Genomic_DNA"/>
</dbReference>
<protein>
    <recommendedName>
        <fullName evidence="9">C2H2-type domain-containing protein</fullName>
    </recommendedName>
</protein>
<feature type="compositionally biased region" description="Acidic residues" evidence="7">
    <location>
        <begin position="250"/>
        <end position="260"/>
    </location>
</feature>
<dbReference type="InterPro" id="IPR044653">
    <property type="entry name" value="AZF1/2/3-like"/>
</dbReference>
<keyword evidence="5" id="KW-0805">Transcription regulation</keyword>
<evidence type="ECO:0000256" key="7">
    <source>
        <dbReference type="SAM" id="MobiDB-lite"/>
    </source>
</evidence>
<evidence type="ECO:0000256" key="5">
    <source>
        <dbReference type="ARBA" id="ARBA00023015"/>
    </source>
</evidence>
<feature type="domain" description="C2H2-type" evidence="9">
    <location>
        <begin position="79"/>
        <end position="99"/>
    </location>
</feature>
<keyword evidence="3" id="KW-0863">Zinc-finger</keyword>
<keyword evidence="2" id="KW-0677">Repeat</keyword>
<dbReference type="GO" id="GO:0005634">
    <property type="term" value="C:nucleus"/>
    <property type="evidence" value="ECO:0007669"/>
    <property type="project" value="TreeGrafter"/>
</dbReference>
<dbReference type="GO" id="GO:0000976">
    <property type="term" value="F:transcription cis-regulatory region binding"/>
    <property type="evidence" value="ECO:0007669"/>
    <property type="project" value="TreeGrafter"/>
</dbReference>
<feature type="signal peptide" evidence="8">
    <location>
        <begin position="1"/>
        <end position="17"/>
    </location>
</feature>
<evidence type="ECO:0000256" key="8">
    <source>
        <dbReference type="SAM" id="SignalP"/>
    </source>
</evidence>
<feature type="compositionally biased region" description="Acidic residues" evidence="7">
    <location>
        <begin position="132"/>
        <end position="142"/>
    </location>
</feature>
<feature type="chain" id="PRO_5042988704" description="C2H2-type domain-containing protein" evidence="8">
    <location>
        <begin position="18"/>
        <end position="338"/>
    </location>
</feature>
<keyword evidence="1" id="KW-0479">Metal-binding</keyword>
<dbReference type="PROSITE" id="PS00028">
    <property type="entry name" value="ZINC_FINGER_C2H2_1"/>
    <property type="match status" value="1"/>
</dbReference>
<evidence type="ECO:0000256" key="6">
    <source>
        <dbReference type="ARBA" id="ARBA00023163"/>
    </source>
</evidence>
<evidence type="ECO:0000313" key="10">
    <source>
        <dbReference type="EMBL" id="KAK7306808.1"/>
    </source>
</evidence>
<evidence type="ECO:0000259" key="9">
    <source>
        <dbReference type="PROSITE" id="PS00028"/>
    </source>
</evidence>
<dbReference type="GO" id="GO:0003700">
    <property type="term" value="F:DNA-binding transcription factor activity"/>
    <property type="evidence" value="ECO:0007669"/>
    <property type="project" value="InterPro"/>
</dbReference>
<dbReference type="Proteomes" id="UP001367508">
    <property type="component" value="Unassembled WGS sequence"/>
</dbReference>
<evidence type="ECO:0000256" key="4">
    <source>
        <dbReference type="ARBA" id="ARBA00022833"/>
    </source>
</evidence>
<feature type="region of interest" description="Disordered" evidence="7">
    <location>
        <begin position="248"/>
        <end position="287"/>
    </location>
</feature>
<dbReference type="PANTHER" id="PTHR45988:SF18">
    <property type="entry name" value="C2H2-TYPE ZINC FINGER FAMILY PROTEIN"/>
    <property type="match status" value="1"/>
</dbReference>
<feature type="region of interest" description="Disordered" evidence="7">
    <location>
        <begin position="118"/>
        <end position="142"/>
    </location>
</feature>
<keyword evidence="11" id="KW-1185">Reference proteome</keyword>
<keyword evidence="4" id="KW-0862">Zinc</keyword>
<comment type="caution">
    <text evidence="10">The sequence shown here is derived from an EMBL/GenBank/DDBJ whole genome shotgun (WGS) entry which is preliminary data.</text>
</comment>
<evidence type="ECO:0000256" key="2">
    <source>
        <dbReference type="ARBA" id="ARBA00022737"/>
    </source>
</evidence>
<proteinExistence type="predicted"/>
<keyword evidence="6" id="KW-0804">Transcription</keyword>
<gene>
    <name evidence="10" type="ORF">VNO77_44767</name>
</gene>
<dbReference type="PANTHER" id="PTHR45988">
    <property type="entry name" value="C2H2 TYPE ZINC FINGER TRANSCRIPTION FACTOR FAMILY-RELATED"/>
    <property type="match status" value="1"/>
</dbReference>
<organism evidence="10 11">
    <name type="scientific">Canavalia gladiata</name>
    <name type="common">Sword bean</name>
    <name type="synonym">Dolichos gladiatus</name>
    <dbReference type="NCBI Taxonomy" id="3824"/>
    <lineage>
        <taxon>Eukaryota</taxon>
        <taxon>Viridiplantae</taxon>
        <taxon>Streptophyta</taxon>
        <taxon>Embryophyta</taxon>
        <taxon>Tracheophyta</taxon>
        <taxon>Spermatophyta</taxon>
        <taxon>Magnoliopsida</taxon>
        <taxon>eudicotyledons</taxon>
        <taxon>Gunneridae</taxon>
        <taxon>Pentapetalae</taxon>
        <taxon>rosids</taxon>
        <taxon>fabids</taxon>
        <taxon>Fabales</taxon>
        <taxon>Fabaceae</taxon>
        <taxon>Papilionoideae</taxon>
        <taxon>50 kb inversion clade</taxon>
        <taxon>NPAAA clade</taxon>
        <taxon>indigoferoid/millettioid clade</taxon>
        <taxon>Phaseoleae</taxon>
        <taxon>Canavalia</taxon>
    </lineage>
</organism>
<reference evidence="10 11" key="1">
    <citation type="submission" date="2024-01" db="EMBL/GenBank/DDBJ databases">
        <title>The genomes of 5 underutilized Papilionoideae crops provide insights into root nodulation and disease resistanc.</title>
        <authorList>
            <person name="Jiang F."/>
        </authorList>
    </citation>
    <scope>NUCLEOTIDE SEQUENCE [LARGE SCALE GENOMIC DNA]</scope>
    <source>
        <strain evidence="10">LVBAO_FW01</strain>
        <tissue evidence="10">Leaves</tissue>
    </source>
</reference>
<dbReference type="InterPro" id="IPR013087">
    <property type="entry name" value="Znf_C2H2_type"/>
</dbReference>
<evidence type="ECO:0000313" key="11">
    <source>
        <dbReference type="Proteomes" id="UP001367508"/>
    </source>
</evidence>
<evidence type="ECO:0000256" key="3">
    <source>
        <dbReference type="ARBA" id="ARBA00022771"/>
    </source>
</evidence>
<dbReference type="AlphaFoldDB" id="A0AAN9JYT6"/>
<feature type="region of interest" description="Disordered" evidence="7">
    <location>
        <begin position="303"/>
        <end position="338"/>
    </location>
</feature>
<feature type="compositionally biased region" description="Basic and acidic residues" evidence="7">
    <location>
        <begin position="261"/>
        <end position="279"/>
    </location>
</feature>
<dbReference type="GO" id="GO:0008270">
    <property type="term" value="F:zinc ion binding"/>
    <property type="evidence" value="ECO:0007669"/>
    <property type="project" value="UniProtKB-KW"/>
</dbReference>
<accession>A0AAN9JYT6</accession>
<name>A0AAN9JYT6_CANGL</name>
<sequence>MVLALLSFSSLASLSLGVFTISIKVQNHKFSLFNSEMASSTKRVIITNEKKKNDGASSEVGSNGSNLVFLYFVSGKKVCRFCKREFSCGRALGGHIRLHYKEIRKRNTIKLQCSGAPSTVTTMRHNTREGEGEGEGDNHDDDGAVDLSKTLSGFGWRVQKKRGGICEGNKRKRNKIIPSVSQCYDDDDEEECFDDDDDDNDDDKMLRETLKSYGSAHKICRTRRLYRCKVCDMVFPTIHAVLCHVNESSTTDDDEEDDDEVKEKEKEKGKGKGKGKEVMSEDSSIEVDQVVAAGKDKEVAEIASKNGGGGFMNQDVSTSVPPKMLPFDLNEVPPEQED</sequence>